<dbReference type="EMBL" id="JBDFQZ010000005">
    <property type="protein sequence ID" value="KAK9724571.1"/>
    <property type="molecule type" value="Genomic_DNA"/>
</dbReference>
<comment type="caution">
    <text evidence="1">The sequence shown here is derived from an EMBL/GenBank/DDBJ whole genome shotgun (WGS) entry which is preliminary data.</text>
</comment>
<name>A0AAW1KW12_SAPOF</name>
<reference evidence="1" key="1">
    <citation type="submission" date="2024-03" db="EMBL/GenBank/DDBJ databases">
        <title>WGS assembly of Saponaria officinalis var. Norfolk2.</title>
        <authorList>
            <person name="Jenkins J."/>
            <person name="Shu S."/>
            <person name="Grimwood J."/>
            <person name="Barry K."/>
            <person name="Goodstein D."/>
            <person name="Schmutz J."/>
            <person name="Leebens-Mack J."/>
            <person name="Osbourn A."/>
        </authorList>
    </citation>
    <scope>NUCLEOTIDE SEQUENCE [LARGE SCALE GENOMIC DNA]</scope>
    <source>
        <strain evidence="1">JIC</strain>
    </source>
</reference>
<proteinExistence type="predicted"/>
<gene>
    <name evidence="1" type="ORF">RND81_05G083200</name>
</gene>
<evidence type="ECO:0000313" key="1">
    <source>
        <dbReference type="EMBL" id="KAK9724571.1"/>
    </source>
</evidence>
<dbReference type="AlphaFoldDB" id="A0AAW1KW12"/>
<sequence length="111" mass="12719">MFSRVFLHKVRASLSLSVFASQLFYSSTYIYNINNLHNFNTLSPLLTQYPRLPSPSVPYLLASLCHSVCTHSYFRHLSSIIAFYNHLGSPFHHDTPFQNHLLQPSQPSLPP</sequence>
<keyword evidence="2" id="KW-1185">Reference proteome</keyword>
<organism evidence="1 2">
    <name type="scientific">Saponaria officinalis</name>
    <name type="common">Common soapwort</name>
    <name type="synonym">Lychnis saponaria</name>
    <dbReference type="NCBI Taxonomy" id="3572"/>
    <lineage>
        <taxon>Eukaryota</taxon>
        <taxon>Viridiplantae</taxon>
        <taxon>Streptophyta</taxon>
        <taxon>Embryophyta</taxon>
        <taxon>Tracheophyta</taxon>
        <taxon>Spermatophyta</taxon>
        <taxon>Magnoliopsida</taxon>
        <taxon>eudicotyledons</taxon>
        <taxon>Gunneridae</taxon>
        <taxon>Pentapetalae</taxon>
        <taxon>Caryophyllales</taxon>
        <taxon>Caryophyllaceae</taxon>
        <taxon>Caryophylleae</taxon>
        <taxon>Saponaria</taxon>
    </lineage>
</organism>
<evidence type="ECO:0000313" key="2">
    <source>
        <dbReference type="Proteomes" id="UP001443914"/>
    </source>
</evidence>
<protein>
    <recommendedName>
        <fullName evidence="3">Secreted protein</fullName>
    </recommendedName>
</protein>
<dbReference type="Proteomes" id="UP001443914">
    <property type="component" value="Unassembled WGS sequence"/>
</dbReference>
<evidence type="ECO:0008006" key="3">
    <source>
        <dbReference type="Google" id="ProtNLM"/>
    </source>
</evidence>
<accession>A0AAW1KW12</accession>